<dbReference type="Proteomes" id="UP000007123">
    <property type="component" value="Unassembled WGS sequence"/>
</dbReference>
<dbReference type="PATRIC" id="fig|1156935.5.peg.3846"/>
<keyword evidence="3" id="KW-1185">Reference proteome</keyword>
<dbReference type="EMBL" id="ALJF01000014">
    <property type="protein sequence ID" value="EKF58025.1"/>
    <property type="molecule type" value="Genomic_DNA"/>
</dbReference>
<name>K2PZ01_9HYPH</name>
<gene>
    <name evidence="2" type="ORF">QWE_18904</name>
</gene>
<dbReference type="OrthoDB" id="9814952at2"/>
<dbReference type="STRING" id="1156935.QWE_18904"/>
<evidence type="ECO:0000256" key="1">
    <source>
        <dbReference type="ARBA" id="ARBA00022649"/>
    </source>
</evidence>
<accession>K2PZ01</accession>
<dbReference type="eggNOG" id="COG3668">
    <property type="taxonomic scope" value="Bacteria"/>
</dbReference>
<dbReference type="Gene3D" id="3.30.2310.20">
    <property type="entry name" value="RelE-like"/>
    <property type="match status" value="1"/>
</dbReference>
<evidence type="ECO:0000313" key="3">
    <source>
        <dbReference type="Proteomes" id="UP000007123"/>
    </source>
</evidence>
<protein>
    <recommendedName>
        <fullName evidence="4">Plasmid stabilization system</fullName>
    </recommendedName>
</protein>
<keyword evidence="1" id="KW-1277">Toxin-antitoxin system</keyword>
<dbReference type="Pfam" id="PF05016">
    <property type="entry name" value="ParE_toxin"/>
    <property type="match status" value="1"/>
</dbReference>
<evidence type="ECO:0008006" key="4">
    <source>
        <dbReference type="Google" id="ProtNLM"/>
    </source>
</evidence>
<sequence length="99" mass="11245">MKPRDVVFAPEAEADLLWIYNTIATAADPATAFRYIQRIEQKCRGLDLGSERGTKRDDIRKDLRIIGFERRVTIAFTVTAERVEILRVFYGGVNLPAST</sequence>
<proteinExistence type="predicted"/>
<dbReference type="InterPro" id="IPR035093">
    <property type="entry name" value="RelE/ParE_toxin_dom_sf"/>
</dbReference>
<organism evidence="2 3">
    <name type="scientific">Agrobacterium albertimagni AOL15</name>
    <dbReference type="NCBI Taxonomy" id="1156935"/>
    <lineage>
        <taxon>Bacteria</taxon>
        <taxon>Pseudomonadati</taxon>
        <taxon>Pseudomonadota</taxon>
        <taxon>Alphaproteobacteria</taxon>
        <taxon>Hyphomicrobiales</taxon>
        <taxon>Rhizobiaceae</taxon>
        <taxon>Rhizobium/Agrobacterium group</taxon>
        <taxon>Agrobacterium</taxon>
    </lineage>
</organism>
<reference evidence="2 3" key="1">
    <citation type="journal article" date="2012" name="J. Bacteriol.">
        <title>Draft Genome Sequence of Agrobacterium albertimagni Strain AOL15.</title>
        <authorList>
            <person name="Trimble W.L."/>
            <person name="Phung le T."/>
            <person name="Meyer F."/>
            <person name="Gilbert J.A."/>
            <person name="Silver S."/>
        </authorList>
    </citation>
    <scope>NUCLEOTIDE SEQUENCE [LARGE SCALE GENOMIC DNA]</scope>
    <source>
        <strain evidence="2 3">AOL15</strain>
    </source>
</reference>
<evidence type="ECO:0000313" key="2">
    <source>
        <dbReference type="EMBL" id="EKF58025.1"/>
    </source>
</evidence>
<dbReference type="AlphaFoldDB" id="K2PZ01"/>
<dbReference type="InterPro" id="IPR007712">
    <property type="entry name" value="RelE/ParE_toxin"/>
</dbReference>
<dbReference type="RefSeq" id="WP_006727771.1">
    <property type="nucleotide sequence ID" value="NZ_ALJF01000014.1"/>
</dbReference>
<comment type="caution">
    <text evidence="2">The sequence shown here is derived from an EMBL/GenBank/DDBJ whole genome shotgun (WGS) entry which is preliminary data.</text>
</comment>